<keyword evidence="1" id="KW-1133">Transmembrane helix</keyword>
<sequence>MNKVFALLSGLVFGIGLVISGMANPEKVLSFLSITNDWDPSLAFVMIGAISVSIIGFMMAKKRRVSYLNQTIILPTQTRIDNKLVLGAVLFGLGWGIAGICPGPGLVLISLGEIKGSIFMAAMLLGMMLFELVASKIKS</sequence>
<dbReference type="InterPro" id="IPR046513">
    <property type="entry name" value="DUF6691"/>
</dbReference>
<dbReference type="RefSeq" id="WP_385877051.1">
    <property type="nucleotide sequence ID" value="NZ_JBHLXE010000085.1"/>
</dbReference>
<feature type="transmembrane region" description="Helical" evidence="1">
    <location>
        <begin position="84"/>
        <end position="111"/>
    </location>
</feature>
<feature type="transmembrane region" description="Helical" evidence="1">
    <location>
        <begin position="41"/>
        <end position="60"/>
    </location>
</feature>
<gene>
    <name evidence="2" type="ORF">ACFFIT_07530</name>
</gene>
<proteinExistence type="predicted"/>
<keyword evidence="1" id="KW-0472">Membrane</keyword>
<evidence type="ECO:0000256" key="1">
    <source>
        <dbReference type="SAM" id="Phobius"/>
    </source>
</evidence>
<dbReference type="EMBL" id="JBHLXE010000085">
    <property type="protein sequence ID" value="MFC0179937.1"/>
    <property type="molecule type" value="Genomic_DNA"/>
</dbReference>
<comment type="caution">
    <text evidence="2">The sequence shown here is derived from an EMBL/GenBank/DDBJ whole genome shotgun (WGS) entry which is preliminary data.</text>
</comment>
<dbReference type="Pfam" id="PF20398">
    <property type="entry name" value="DUF6691"/>
    <property type="match status" value="1"/>
</dbReference>
<dbReference type="Proteomes" id="UP001589758">
    <property type="component" value="Unassembled WGS sequence"/>
</dbReference>
<reference evidence="2 3" key="1">
    <citation type="submission" date="2024-09" db="EMBL/GenBank/DDBJ databases">
        <authorList>
            <person name="Sun Q."/>
            <person name="Mori K."/>
        </authorList>
    </citation>
    <scope>NUCLEOTIDE SEQUENCE [LARGE SCALE GENOMIC DNA]</scope>
    <source>
        <strain evidence="2 3">CCM 8545</strain>
    </source>
</reference>
<name>A0ABV6CBE9_9GAMM</name>
<organism evidence="2 3">
    <name type="scientific">Thorsellia kenyensis</name>
    <dbReference type="NCBI Taxonomy" id="1549888"/>
    <lineage>
        <taxon>Bacteria</taxon>
        <taxon>Pseudomonadati</taxon>
        <taxon>Pseudomonadota</taxon>
        <taxon>Gammaproteobacteria</taxon>
        <taxon>Enterobacterales</taxon>
        <taxon>Thorselliaceae</taxon>
        <taxon>Thorsellia</taxon>
    </lineage>
</organism>
<protein>
    <submittedName>
        <fullName evidence="2">DUF6691 family protein</fullName>
    </submittedName>
</protein>
<accession>A0ABV6CBE9</accession>
<evidence type="ECO:0000313" key="3">
    <source>
        <dbReference type="Proteomes" id="UP001589758"/>
    </source>
</evidence>
<keyword evidence="1" id="KW-0812">Transmembrane</keyword>
<keyword evidence="3" id="KW-1185">Reference proteome</keyword>
<feature type="transmembrane region" description="Helical" evidence="1">
    <location>
        <begin position="117"/>
        <end position="134"/>
    </location>
</feature>
<evidence type="ECO:0000313" key="2">
    <source>
        <dbReference type="EMBL" id="MFC0179937.1"/>
    </source>
</evidence>